<dbReference type="FunFam" id="3.40.640.10:FF:000030">
    <property type="entry name" value="Low-specificity L-threonine aldolase"/>
    <property type="match status" value="1"/>
</dbReference>
<protein>
    <recommendedName>
        <fullName evidence="6">Aromatic amino acid beta-eliminating lyase/threonine aldolase domain-containing protein</fullName>
    </recommendedName>
</protein>
<dbReference type="OrthoDB" id="10261951at2759"/>
<comment type="cofactor">
    <cofactor evidence="1">
        <name>pyridoxal 5'-phosphate</name>
        <dbReference type="ChEBI" id="CHEBI:597326"/>
    </cofactor>
</comment>
<feature type="modified residue" description="N6-(pyridoxal phosphate)lysine" evidence="5">
    <location>
        <position position="241"/>
    </location>
</feature>
<dbReference type="GO" id="GO:0006545">
    <property type="term" value="P:glycine biosynthetic process"/>
    <property type="evidence" value="ECO:0007669"/>
    <property type="project" value="TreeGrafter"/>
</dbReference>
<dbReference type="InterPro" id="IPR001597">
    <property type="entry name" value="ArAA_b-elim_lyase/Thr_aldolase"/>
</dbReference>
<dbReference type="SUPFAM" id="SSF53383">
    <property type="entry name" value="PLP-dependent transferases"/>
    <property type="match status" value="1"/>
</dbReference>
<dbReference type="Proteomes" id="UP000660262">
    <property type="component" value="Unassembled WGS sequence"/>
</dbReference>
<dbReference type="GO" id="GO:0008732">
    <property type="term" value="F:L-allo-threonine aldolase activity"/>
    <property type="evidence" value="ECO:0007669"/>
    <property type="project" value="TreeGrafter"/>
</dbReference>
<evidence type="ECO:0000256" key="5">
    <source>
        <dbReference type="PIRSR" id="PIRSR017617-1"/>
    </source>
</evidence>
<keyword evidence="4" id="KW-0456">Lyase</keyword>
<evidence type="ECO:0000256" key="4">
    <source>
        <dbReference type="ARBA" id="ARBA00023239"/>
    </source>
</evidence>
<keyword evidence="8" id="KW-1185">Reference proteome</keyword>
<dbReference type="EMBL" id="BNJQ01000002">
    <property type="protein sequence ID" value="GHP02069.1"/>
    <property type="molecule type" value="Genomic_DNA"/>
</dbReference>
<dbReference type="GO" id="GO:0006567">
    <property type="term" value="P:L-threonine catabolic process"/>
    <property type="evidence" value="ECO:0007669"/>
    <property type="project" value="TreeGrafter"/>
</dbReference>
<dbReference type="Pfam" id="PF01212">
    <property type="entry name" value="Beta_elim_lyase"/>
    <property type="match status" value="1"/>
</dbReference>
<dbReference type="Gene3D" id="3.90.1150.10">
    <property type="entry name" value="Aspartate Aminotransferase, domain 1"/>
    <property type="match status" value="1"/>
</dbReference>
<dbReference type="NCBIfam" id="NF041359">
    <property type="entry name" value="GntG_guanitoxin"/>
    <property type="match status" value="1"/>
</dbReference>
<dbReference type="InterPro" id="IPR023603">
    <property type="entry name" value="Low_specificity_L-TA-like"/>
</dbReference>
<dbReference type="InterPro" id="IPR015424">
    <property type="entry name" value="PyrdxlP-dep_Trfase"/>
</dbReference>
<dbReference type="GO" id="GO:0005829">
    <property type="term" value="C:cytosol"/>
    <property type="evidence" value="ECO:0007669"/>
    <property type="project" value="TreeGrafter"/>
</dbReference>
<accession>A0A830H9C8</accession>
<dbReference type="InterPro" id="IPR015422">
    <property type="entry name" value="PyrdxlP-dep_Trfase_small"/>
</dbReference>
<dbReference type="PIRSF" id="PIRSF017617">
    <property type="entry name" value="Thr_aldolase"/>
    <property type="match status" value="1"/>
</dbReference>
<evidence type="ECO:0000313" key="8">
    <source>
        <dbReference type="Proteomes" id="UP000660262"/>
    </source>
</evidence>
<name>A0A830H9C8_9CHLO</name>
<evidence type="ECO:0000256" key="1">
    <source>
        <dbReference type="ARBA" id="ARBA00001933"/>
    </source>
</evidence>
<keyword evidence="3" id="KW-0663">Pyridoxal phosphate</keyword>
<evidence type="ECO:0000259" key="6">
    <source>
        <dbReference type="Pfam" id="PF01212"/>
    </source>
</evidence>
<evidence type="ECO:0000256" key="2">
    <source>
        <dbReference type="ARBA" id="ARBA00006966"/>
    </source>
</evidence>
<evidence type="ECO:0000256" key="3">
    <source>
        <dbReference type="ARBA" id="ARBA00022898"/>
    </source>
</evidence>
<comment type="similarity">
    <text evidence="2">Belongs to the threonine aldolase family.</text>
</comment>
<dbReference type="PANTHER" id="PTHR48097">
    <property type="entry name" value="L-THREONINE ALDOLASE-RELATED"/>
    <property type="match status" value="1"/>
</dbReference>
<gene>
    <name evidence="7" type="ORF">PPROV_000082500</name>
</gene>
<dbReference type="Gene3D" id="3.40.640.10">
    <property type="entry name" value="Type I PLP-dependent aspartate aminotransferase-like (Major domain)"/>
    <property type="match status" value="1"/>
</dbReference>
<proteinExistence type="inferred from homology"/>
<dbReference type="AlphaFoldDB" id="A0A830H9C8"/>
<sequence>MATSQPSQGELVEASTRFEAVAKKWSAKEKSAKQVRPEGIVDLRSDTVTTPTTAMRAAMACACVGDDVFGDDPTIWEIEERIATLMGKEAAIFVPTGTMGNLVSVMAHTYDARDAEVIVGHHSHMCIYEQGGIATVAHVHPRQLQNQPDGSIKLEDIEEAIRPVDDHFPTTKLVCVENTHNKKGGLVLSLEYLDALGELLKSKNVKIHVDGARVFAAAAALDVPPSRVVSMADSVSVCMSKALGAPAGSVVVGDAAFIRRCRRARKVLGGGMRQAGVLAAAALVALDETLPRLKEDQRRAHAFASAIANDTGSLRSALNVDLNAVHTNLVYVSVRPDNPAGLKAPAIIQTMRSHKVWALPISDYQMRFVFHHQVDDNAVDAAIAALRASV</sequence>
<evidence type="ECO:0000313" key="7">
    <source>
        <dbReference type="EMBL" id="GHP02069.1"/>
    </source>
</evidence>
<organism evidence="7 8">
    <name type="scientific">Pycnococcus provasolii</name>
    <dbReference type="NCBI Taxonomy" id="41880"/>
    <lineage>
        <taxon>Eukaryota</taxon>
        <taxon>Viridiplantae</taxon>
        <taxon>Chlorophyta</taxon>
        <taxon>Pseudoscourfieldiophyceae</taxon>
        <taxon>Pseudoscourfieldiales</taxon>
        <taxon>Pycnococcaceae</taxon>
        <taxon>Pycnococcus</taxon>
    </lineage>
</organism>
<comment type="caution">
    <text evidence="7">The sequence shown here is derived from an EMBL/GenBank/DDBJ whole genome shotgun (WGS) entry which is preliminary data.</text>
</comment>
<feature type="domain" description="Aromatic amino acid beta-eliminating lyase/threonine aldolase" evidence="6">
    <location>
        <begin position="42"/>
        <end position="318"/>
    </location>
</feature>
<reference evidence="7" key="1">
    <citation type="submission" date="2020-10" db="EMBL/GenBank/DDBJ databases">
        <title>Unveiling of a novel bifunctional photoreceptor, Dualchrome1, isolated from a cosmopolitan green alga.</title>
        <authorList>
            <person name="Suzuki S."/>
            <person name="Kawachi M."/>
        </authorList>
    </citation>
    <scope>NUCLEOTIDE SEQUENCE</scope>
    <source>
        <strain evidence="7">NIES 2893</strain>
    </source>
</reference>
<dbReference type="PANTHER" id="PTHR48097:SF9">
    <property type="entry name" value="L-THREONINE ALDOLASE"/>
    <property type="match status" value="1"/>
</dbReference>
<dbReference type="InterPro" id="IPR015421">
    <property type="entry name" value="PyrdxlP-dep_Trfase_major"/>
</dbReference>